<dbReference type="InterPro" id="IPR014009">
    <property type="entry name" value="PIK_FAT"/>
</dbReference>
<proteinExistence type="inferred from homology"/>
<dbReference type="GO" id="GO:0006303">
    <property type="term" value="P:double-strand break repair via nonhomologous end joining"/>
    <property type="evidence" value="ECO:0007669"/>
    <property type="project" value="InterPro"/>
</dbReference>
<dbReference type="PROSITE" id="PS51190">
    <property type="entry name" value="FATC"/>
    <property type="match status" value="1"/>
</dbReference>
<dbReference type="PANTHER" id="PTHR11139:SF68">
    <property type="entry name" value="DNA-DEPENDENT PROTEIN KINASE CATALYTIC SUBUNIT"/>
    <property type="match status" value="1"/>
</dbReference>
<dbReference type="Pfam" id="PF00454">
    <property type="entry name" value="PI3_PI4_kinase"/>
    <property type="match status" value="1"/>
</dbReference>
<dbReference type="GO" id="GO:0004677">
    <property type="term" value="F:DNA-dependent protein kinase activity"/>
    <property type="evidence" value="ECO:0007669"/>
    <property type="project" value="InterPro"/>
</dbReference>
<dbReference type="InterPro" id="IPR012582">
    <property type="entry name" value="DNAPKcs_CC3"/>
</dbReference>
<dbReference type="PROSITE" id="PS51189">
    <property type="entry name" value="FAT"/>
    <property type="match status" value="1"/>
</dbReference>
<dbReference type="InterPro" id="IPR037706">
    <property type="entry name" value="DNA-PK_dom"/>
</dbReference>
<evidence type="ECO:0000313" key="18">
    <source>
        <dbReference type="EMBL" id="PIK41530.1"/>
    </source>
</evidence>
<dbReference type="GO" id="GO:0005524">
    <property type="term" value="F:ATP binding"/>
    <property type="evidence" value="ECO:0007669"/>
    <property type="project" value="UniProtKB-KW"/>
</dbReference>
<feature type="compositionally biased region" description="Low complexity" evidence="14">
    <location>
        <begin position="739"/>
        <end position="761"/>
    </location>
</feature>
<keyword evidence="11" id="KW-0067">ATP-binding</keyword>
<comment type="similarity">
    <text evidence="2">Belongs to the PI3/PI4-kinase family.</text>
</comment>
<feature type="region of interest" description="Disordered" evidence="14">
    <location>
        <begin position="739"/>
        <end position="773"/>
    </location>
</feature>
<evidence type="ECO:0000256" key="2">
    <source>
        <dbReference type="ARBA" id="ARBA00011031"/>
    </source>
</evidence>
<feature type="domain" description="FAT" evidence="16">
    <location>
        <begin position="1528"/>
        <end position="2123"/>
    </location>
</feature>
<evidence type="ECO:0000256" key="11">
    <source>
        <dbReference type="ARBA" id="ARBA00022840"/>
    </source>
</evidence>
<dbReference type="SUPFAM" id="SSF56112">
    <property type="entry name" value="Protein kinase-like (PK-like)"/>
    <property type="match status" value="1"/>
</dbReference>
<keyword evidence="8" id="KW-0547">Nucleotide-binding</keyword>
<comment type="caution">
    <text evidence="18">The sequence shown here is derived from an EMBL/GenBank/DDBJ whole genome shotgun (WGS) entry which is preliminary data.</text>
</comment>
<organism evidence="18 19">
    <name type="scientific">Stichopus japonicus</name>
    <name type="common">Sea cucumber</name>
    <dbReference type="NCBI Taxonomy" id="307972"/>
    <lineage>
        <taxon>Eukaryota</taxon>
        <taxon>Metazoa</taxon>
        <taxon>Echinodermata</taxon>
        <taxon>Eleutherozoa</taxon>
        <taxon>Echinozoa</taxon>
        <taxon>Holothuroidea</taxon>
        <taxon>Aspidochirotacea</taxon>
        <taxon>Aspidochirotida</taxon>
        <taxon>Stichopodidae</taxon>
        <taxon>Apostichopus</taxon>
    </lineage>
</organism>
<dbReference type="OrthoDB" id="431717at2759"/>
<dbReference type="SMART" id="SM00146">
    <property type="entry name" value="PI3Kc"/>
    <property type="match status" value="1"/>
</dbReference>
<feature type="domain" description="PI3K/PI4K catalytic" evidence="15">
    <location>
        <begin position="2340"/>
        <end position="2663"/>
    </location>
</feature>
<keyword evidence="13" id="KW-0539">Nucleus</keyword>
<dbReference type="InterPro" id="IPR046803">
    <property type="entry name" value="DNAPKcs_CC1-2"/>
</dbReference>
<dbReference type="InterPro" id="IPR045581">
    <property type="entry name" value="DNAPKcs_CC5"/>
</dbReference>
<dbReference type="PROSITE" id="PS00916">
    <property type="entry name" value="PI3_4_KINASE_2"/>
    <property type="match status" value="1"/>
</dbReference>
<evidence type="ECO:0000256" key="1">
    <source>
        <dbReference type="ARBA" id="ARBA00004604"/>
    </source>
</evidence>
<dbReference type="SMART" id="SM01343">
    <property type="entry name" value="FATC"/>
    <property type="match status" value="1"/>
</dbReference>
<dbReference type="STRING" id="307972.A0A2G8K0L1"/>
<dbReference type="InterPro" id="IPR003151">
    <property type="entry name" value="PIK-rel_kinase_FAT"/>
</dbReference>
<sequence length="2740" mass="310767">MNAPSSSNLTKSLQYFLDDFAQHDLEHVALSLAQHRGIFTPWEQERYNQSKCTVAVRVMDFLTVLLGNFPSEAMKVLPSSFWVGSFSNLLCSCFLNPVSVGFNMADVEVMNNLPKTTSQLLELMAANLPPKCCEEFKTSVAKRTSSNRNEDLLAMLPSVFENVRSGQYHANSLEHLISGYKQLQRAKFWPLRSADGSEIVEEVFKALRTSEDGRDVAVSLRPAEIELGTKLLELAFQMGVKVPILVDLLTKEDRKVWNSTTEIPHCEVFYAAYKSALNDELACQSQHSVRALLKEGGTRVMGILNGLLDQILSNRNQRKRYGMVVHSALLTHWGALARDKSPDAQRAALLILKKLLQIDSKFVMDVSHVAFQGTFTSYLSMLTDPSTNLTFKTQALEILYFFVQVPDSESQKVREALDQLVVDNFPLKSSEFGVGSAKYNDYIAALNKLLTAMVLSGSMNLLEIVIGILCREEKHTYEAEIIKSLESFIRRRRVHHRDEKTVMEKVCLPMFRLCQVDSVIEVFQRNIRDFVDILENKLKKISEAVFAHQLVSKICCFELIELLYTRLGKDQLNSTTSVINSAYCMGDCKTGKEMTQGITKAAHFAKSENVGGEKVCIDLRRQYHCAAYNALIAIITCTQTDVKFYNAFLFQENVAKGQFLLENIIDEERSYEFEVEISAPLERKKKFVALRLQAASGGTFDTGLGSYQRSGRYLSSQYLADSSLSEDVHKFDFTGPVTQTGSSFDQSQSQGSRGSQIRGTSDMNQTEVAGQEEEELGDYLEMEGDELNQHECMASVTAVLRHMMENKITPEVTQAKQSSNMPPWMKMLHGKMSSSETSVNIKLFVARLIVNCSKVFEPFAKFWLNPLIQLIIGGEISSPGIHYMLLDIMVVLFGWSEKAIPEDKYLASQLLRFLMLNVHHAKRAILRNNLEVVKTLVELWKPVLDIPTSVIYNYLSNKDPASNTNTVGVQLLGVVLANNIHPFSSTSDVDSERFYAALATNLKSRFKQVHAPAAEVVGMTFRQMADNDQITDGYLHQITTKELTALSNMSPEIFINCINKITLHYPEFANRDESTQVVCLKLINGMLPRLSPAELTTLLPDVEAFTSVSSIGCREVMYDIFIWIYDHYRDEVRMEEEGVPKVLGMAKDALLLGLSDKDPYLRLRINNFWSHENRLPVDTLERMVALLECMYSPSTEDQFLSYSTSLLLEMTSKSPDYKREMFEHPLSDCRFQDISIDSSYKQRHQAINTPLFVETQQGSGAGLGSQSPPETLGGQVRATQDGQQFTATQDLAARADGKNAYNWLTGSQDTFASYSASLGTESSSSLLFTIGTKQKASVLGAKGIKVKPVGPGFGKDRLSVQGKDNTDTGASKAEGKEIMRLKRRFLKDQQKSSSLYFAKRELKKQQMREELLKEQKERRYHQVTLYRSYRVGDLPDIQIKYMDLIAPLQAVAQKDAALARCCSSIFGGIFVQIGEKKTEREAEELVKNINQYLNQMLSSSSQFFPHFISCIQEIALCHSKEISLDPVTVTVTSLTSKQIHLGIRVLEEMLIKKSWEEERATKRSKTSHRETTREISTWIELARLYKDLGQFDVLQGIFGKHIDSHEITHSALQAEARGDYAAAIKLYDQAISYDWEEGSLQQIEEDLWDEARLECCNQLTQWKELENYATMNIDDSEQQDISKVWDGGYSQDLYLPYMIRSKIKLLQSSLIEGADTADESLLQFVDNSMQQQDRRNILEVRNSEDLTGLFVIQEDYQRARYYLDNCTKSFLEEWSSMNPLMTKTRSSKLQGVQRLMEIHQFVDFMNKSDVTQSEGCRKSRQMLERWSSCLPDPKKDSVTVWDDIVTNRCLFMEKFATRFDVADTQGSDSEVKVEFEEYISMEKTRLSLKLAESASEQANFPVALKHLKSTYGHLGDHEDLKLLWTHTYVKMHQRKASLLTAAEKVTTLLTTFDPMSKLENTESFKTNKNNFQSHQILSSTSFEMVADALNSDTGRFRQLVVQFDRGVPEEDADDNLPSTTLPLTANFPSTVVKSFLTAMRYSSSEAKQRFPRLLQIIETYPETLKDFIKETSSVPCWMFIGWISQMVALLDKPEADGVAGIVKAIAVEYPQALVYPYKTSSENCKFSKDTDGKKRQQAMIELKQLLNFPVIDQFTRALDQLNHPGVLFKDWADDELKPLLQAEKRDNVKIKKAYSQMEDKLLNFSSWSYEGHDLCGIVANFRTSFARKWLKKVEKVFGKGGEKLLKAITNVSVCKLLKASPNVSVSALLKASANVRLYNSGRKHVCRDEPQGCKRPWKSERISPWFLQYQLTEQAQFEIPGQYTGVSKPLPEYHVKIAGFDEQVRTLQSLRKPKTIKIRGHDQKDYEFLVKGGEDLRLDQRIEQLFCIMNDIMAEDTACSSRELNLTTYQVTPMTSRLGLIEFVPNTTTWGAFLKVKSLDKSKLEAYGNWVQKFRTKKDEKIHLTFATMYKQAGLQETTHNFRQCEEGIPWDLSRKAFLEMSASPEAFLALRTHFAKSFATLCICQYILGIGDRHLSNFLVSLNSGRMIGIDFGHAFGSATLILPIPELMPFRLTRQIVNLMMPMKIDGLLKNTMVHCLRALRQNHDLLLNTMDVFIKEPSVDWKQFADKTASKGQGLEEISSDALWYPKERLLIAKAKLEGANPAYITERELEKSVHGKSTSLQKFIAVVRGDHRVNIRAQVAREPSGLSVEDQVACLIEQATDPNILGRTYQGWQPFI</sequence>
<protein>
    <recommendedName>
        <fullName evidence="4">DNA-dependent protein kinase catalytic subunit</fullName>
        <ecNumber evidence="3">2.7.11.1</ecNumber>
    </recommendedName>
</protein>
<dbReference type="FunFam" id="1.10.1070.11:FF:000018">
    <property type="entry name" value="DNA-dependent protein kinase catalytic subunit"/>
    <property type="match status" value="1"/>
</dbReference>
<dbReference type="Pfam" id="PF20502">
    <property type="entry name" value="DNAPKcs_CC1-2"/>
    <property type="match status" value="1"/>
</dbReference>
<keyword evidence="6" id="KW-0597">Phosphoprotein</keyword>
<keyword evidence="12" id="KW-0234">DNA repair</keyword>
<dbReference type="EC" id="2.7.11.1" evidence="3"/>
<dbReference type="InterPro" id="IPR011009">
    <property type="entry name" value="Kinase-like_dom_sf"/>
</dbReference>
<dbReference type="InterPro" id="IPR050517">
    <property type="entry name" value="DDR_Repair_Kinase"/>
</dbReference>
<evidence type="ECO:0000256" key="14">
    <source>
        <dbReference type="SAM" id="MobiDB-lite"/>
    </source>
</evidence>
<dbReference type="PANTHER" id="PTHR11139">
    <property type="entry name" value="ATAXIA TELANGIECTASIA MUTATED ATM -RELATED"/>
    <property type="match status" value="1"/>
</dbReference>
<evidence type="ECO:0000256" key="10">
    <source>
        <dbReference type="ARBA" id="ARBA00022777"/>
    </source>
</evidence>
<dbReference type="Pfam" id="PF19704">
    <property type="entry name" value="DNAPKcs_CC5"/>
    <property type="match status" value="1"/>
</dbReference>
<evidence type="ECO:0000256" key="9">
    <source>
        <dbReference type="ARBA" id="ARBA00022763"/>
    </source>
</evidence>
<dbReference type="SUPFAM" id="SSF48371">
    <property type="entry name" value="ARM repeat"/>
    <property type="match status" value="1"/>
</dbReference>
<comment type="subcellular location">
    <subcellularLocation>
        <location evidence="1">Nucleus</location>
        <location evidence="1">Nucleolus</location>
    </subcellularLocation>
</comment>
<dbReference type="PROSITE" id="PS50290">
    <property type="entry name" value="PI3_4_KINASE_3"/>
    <property type="match status" value="1"/>
</dbReference>
<name>A0A2G8K0L1_STIJA</name>
<evidence type="ECO:0000256" key="3">
    <source>
        <dbReference type="ARBA" id="ARBA00012513"/>
    </source>
</evidence>
<dbReference type="GO" id="GO:0008630">
    <property type="term" value="P:intrinsic apoptotic signaling pathway in response to DNA damage"/>
    <property type="evidence" value="ECO:0007669"/>
    <property type="project" value="TreeGrafter"/>
</dbReference>
<keyword evidence="5" id="KW-0723">Serine/threonine-protein kinase</keyword>
<dbReference type="EMBL" id="MRZV01001011">
    <property type="protein sequence ID" value="PIK41530.1"/>
    <property type="molecule type" value="Genomic_DNA"/>
</dbReference>
<accession>A0A2G8K0L1</accession>
<evidence type="ECO:0000256" key="6">
    <source>
        <dbReference type="ARBA" id="ARBA00022553"/>
    </source>
</evidence>
<evidence type="ECO:0000259" key="15">
    <source>
        <dbReference type="PROSITE" id="PS50290"/>
    </source>
</evidence>
<evidence type="ECO:0000256" key="5">
    <source>
        <dbReference type="ARBA" id="ARBA00022527"/>
    </source>
</evidence>
<evidence type="ECO:0000259" key="16">
    <source>
        <dbReference type="PROSITE" id="PS51189"/>
    </source>
</evidence>
<evidence type="ECO:0000256" key="13">
    <source>
        <dbReference type="ARBA" id="ARBA00023242"/>
    </source>
</evidence>
<dbReference type="Gene3D" id="1.10.1070.11">
    <property type="entry name" value="Phosphatidylinositol 3-/4-kinase, catalytic domain"/>
    <property type="match status" value="1"/>
</dbReference>
<keyword evidence="10 18" id="KW-0418">Kinase</keyword>
<gene>
    <name evidence="18" type="ORF">BSL78_21610</name>
</gene>
<evidence type="ECO:0000256" key="12">
    <source>
        <dbReference type="ARBA" id="ARBA00023204"/>
    </source>
</evidence>
<evidence type="ECO:0000313" key="19">
    <source>
        <dbReference type="Proteomes" id="UP000230750"/>
    </source>
</evidence>
<evidence type="ECO:0000256" key="8">
    <source>
        <dbReference type="ARBA" id="ARBA00022741"/>
    </source>
</evidence>
<dbReference type="SMART" id="SM01344">
    <property type="entry name" value="NUC194"/>
    <property type="match status" value="1"/>
</dbReference>
<dbReference type="InterPro" id="IPR003152">
    <property type="entry name" value="FATC_dom"/>
</dbReference>
<dbReference type="Pfam" id="PF02260">
    <property type="entry name" value="FATC"/>
    <property type="match status" value="1"/>
</dbReference>
<keyword evidence="7" id="KW-0808">Transferase</keyword>
<reference evidence="18 19" key="1">
    <citation type="journal article" date="2017" name="PLoS Biol.">
        <title>The sea cucumber genome provides insights into morphological evolution and visceral regeneration.</title>
        <authorList>
            <person name="Zhang X."/>
            <person name="Sun L."/>
            <person name="Yuan J."/>
            <person name="Sun Y."/>
            <person name="Gao Y."/>
            <person name="Zhang L."/>
            <person name="Li S."/>
            <person name="Dai H."/>
            <person name="Hamel J.F."/>
            <person name="Liu C."/>
            <person name="Yu Y."/>
            <person name="Liu S."/>
            <person name="Lin W."/>
            <person name="Guo K."/>
            <person name="Jin S."/>
            <person name="Xu P."/>
            <person name="Storey K.B."/>
            <person name="Huan P."/>
            <person name="Zhang T."/>
            <person name="Zhou Y."/>
            <person name="Zhang J."/>
            <person name="Lin C."/>
            <person name="Li X."/>
            <person name="Xing L."/>
            <person name="Huo D."/>
            <person name="Sun M."/>
            <person name="Wang L."/>
            <person name="Mercier A."/>
            <person name="Li F."/>
            <person name="Yang H."/>
            <person name="Xiang J."/>
        </authorList>
    </citation>
    <scope>NUCLEOTIDE SEQUENCE [LARGE SCALE GENOMIC DNA]</scope>
    <source>
        <strain evidence="18">Shaxun</strain>
        <tissue evidence="18">Muscle</tissue>
    </source>
</reference>
<dbReference type="InterPro" id="IPR000403">
    <property type="entry name" value="PI3/4_kinase_cat_dom"/>
</dbReference>
<dbReference type="CDD" id="cd05172">
    <property type="entry name" value="PIKKc_DNA-PK"/>
    <property type="match status" value="1"/>
</dbReference>
<dbReference type="InterPro" id="IPR016024">
    <property type="entry name" value="ARM-type_fold"/>
</dbReference>
<dbReference type="GO" id="GO:0005730">
    <property type="term" value="C:nucleolus"/>
    <property type="evidence" value="ECO:0007669"/>
    <property type="project" value="UniProtKB-SubCell"/>
</dbReference>
<evidence type="ECO:0000256" key="7">
    <source>
        <dbReference type="ARBA" id="ARBA00022679"/>
    </source>
</evidence>
<dbReference type="InterPro" id="IPR018936">
    <property type="entry name" value="PI3/4_kinase_CS"/>
</dbReference>
<dbReference type="Proteomes" id="UP000230750">
    <property type="component" value="Unassembled WGS sequence"/>
</dbReference>
<dbReference type="Pfam" id="PF08163">
    <property type="entry name" value="DNAPKcs_CC3"/>
    <property type="match status" value="1"/>
</dbReference>
<dbReference type="Pfam" id="PF02259">
    <property type="entry name" value="FAT"/>
    <property type="match status" value="1"/>
</dbReference>
<dbReference type="InterPro" id="IPR036940">
    <property type="entry name" value="PI3/4_kinase_cat_sf"/>
</dbReference>
<dbReference type="GO" id="GO:0000723">
    <property type="term" value="P:telomere maintenance"/>
    <property type="evidence" value="ECO:0007669"/>
    <property type="project" value="TreeGrafter"/>
</dbReference>
<dbReference type="Gene3D" id="3.30.1010.10">
    <property type="entry name" value="Phosphatidylinositol 3-kinase Catalytic Subunit, Chain A, domain 4"/>
    <property type="match status" value="1"/>
</dbReference>
<feature type="domain" description="FATC" evidence="17">
    <location>
        <begin position="2708"/>
        <end position="2740"/>
    </location>
</feature>
<evidence type="ECO:0000256" key="4">
    <source>
        <dbReference type="ARBA" id="ARBA00018077"/>
    </source>
</evidence>
<keyword evidence="9" id="KW-0227">DNA damage</keyword>
<keyword evidence="19" id="KW-1185">Reference proteome</keyword>
<evidence type="ECO:0000259" key="17">
    <source>
        <dbReference type="PROSITE" id="PS51190"/>
    </source>
</evidence>